<dbReference type="EMBL" id="ANBP01000026">
    <property type="protein sequence ID" value="KAB7753911.1"/>
    <property type="molecule type" value="Genomic_DNA"/>
</dbReference>
<name>A0A5N5UWB7_MYCPH</name>
<evidence type="ECO:0000313" key="1">
    <source>
        <dbReference type="EMBL" id="KAB7753911.1"/>
    </source>
</evidence>
<comment type="caution">
    <text evidence="1">The sequence shown here is derived from an EMBL/GenBank/DDBJ whole genome shotgun (WGS) entry which is preliminary data.</text>
</comment>
<reference evidence="1 2" key="1">
    <citation type="submission" date="2012-10" db="EMBL/GenBank/DDBJ databases">
        <title>The draft sequence of the Mycobacterium pheli genome.</title>
        <authorList>
            <person name="Pettersson B.M.F."/>
            <person name="Das S."/>
            <person name="Dasgupta S."/>
            <person name="Bhattacharya A."/>
            <person name="Kirsebom L.A."/>
        </authorList>
    </citation>
    <scope>NUCLEOTIDE SEQUENCE [LARGE SCALE GENOMIC DNA]</scope>
    <source>
        <strain evidence="1 2">CCUG 21000</strain>
    </source>
</reference>
<organism evidence="1 2">
    <name type="scientific">Mycolicibacterium phlei DSM 43239 = CCUG 21000</name>
    <dbReference type="NCBI Taxonomy" id="1226750"/>
    <lineage>
        <taxon>Bacteria</taxon>
        <taxon>Bacillati</taxon>
        <taxon>Actinomycetota</taxon>
        <taxon>Actinomycetes</taxon>
        <taxon>Mycobacteriales</taxon>
        <taxon>Mycobacteriaceae</taxon>
        <taxon>Mycolicibacterium</taxon>
    </lineage>
</organism>
<keyword evidence="2" id="KW-1185">Reference proteome</keyword>
<dbReference type="AlphaFoldDB" id="A0A5N5UWB7"/>
<gene>
    <name evidence="1" type="ORF">MPHL21000_17290</name>
</gene>
<accession>A0A5N5UWB7</accession>
<evidence type="ECO:0000313" key="2">
    <source>
        <dbReference type="Proteomes" id="UP000325690"/>
    </source>
</evidence>
<sequence>MLEFICPTCGQFNLEDAVCESCSSDIALAS</sequence>
<dbReference type="Proteomes" id="UP000325690">
    <property type="component" value="Unassembled WGS sequence"/>
</dbReference>
<protein>
    <submittedName>
        <fullName evidence="1">Uncharacterized protein</fullName>
    </submittedName>
</protein>
<proteinExistence type="predicted"/>